<protein>
    <submittedName>
        <fullName evidence="2">Uncharacterized protein</fullName>
    </submittedName>
</protein>
<keyword evidence="3" id="KW-1185">Reference proteome</keyword>
<reference evidence="2" key="2">
    <citation type="submission" date="2020-11" db="EMBL/GenBank/DDBJ databases">
        <authorList>
            <person name="McCartney M.A."/>
            <person name="Auch B."/>
            <person name="Kono T."/>
            <person name="Mallez S."/>
            <person name="Becker A."/>
            <person name="Gohl D.M."/>
            <person name="Silverstein K.A.T."/>
            <person name="Koren S."/>
            <person name="Bechman K.B."/>
            <person name="Herman A."/>
            <person name="Abrahante J.E."/>
            <person name="Garbe J."/>
        </authorList>
    </citation>
    <scope>NUCLEOTIDE SEQUENCE</scope>
    <source>
        <strain evidence="2">Duluth1</strain>
        <tissue evidence="2">Whole animal</tissue>
    </source>
</reference>
<comment type="caution">
    <text evidence="2">The sequence shown here is derived from an EMBL/GenBank/DDBJ whole genome shotgun (WGS) entry which is preliminary data.</text>
</comment>
<name>A0A9D4EQD5_DREPO</name>
<sequence length="209" mass="23843">MHDVEIERAHRVGSQRLDNCPIIAKFSRYKDRETILKTARQTLTAQSQFSVREDFTERVQLHRRQLSHKLVTARNEGKFASLRFDKLVIDGDVYKFNEVTQSVERIGNSRVHSADRHQQIPPPNNSRRIRGVRQYGQSRNADRQQCGQHESGRVDRNISRDHGAEGNNRQSGQHESGRVDSNISRDHGADGDSQSETDFLLEGDATGVD</sequence>
<evidence type="ECO:0000313" key="3">
    <source>
        <dbReference type="Proteomes" id="UP000828390"/>
    </source>
</evidence>
<feature type="compositionally biased region" description="Polar residues" evidence="1">
    <location>
        <begin position="135"/>
        <end position="148"/>
    </location>
</feature>
<dbReference type="AlphaFoldDB" id="A0A9D4EQD5"/>
<dbReference type="Gene3D" id="3.30.70.1820">
    <property type="entry name" value="L1 transposable element, RRM domain"/>
    <property type="match status" value="1"/>
</dbReference>
<evidence type="ECO:0000256" key="1">
    <source>
        <dbReference type="SAM" id="MobiDB-lite"/>
    </source>
</evidence>
<gene>
    <name evidence="2" type="ORF">DPMN_160056</name>
</gene>
<accession>A0A9D4EQD5</accession>
<dbReference type="EMBL" id="JAIWYP010000008">
    <property type="protein sequence ID" value="KAH3782145.1"/>
    <property type="molecule type" value="Genomic_DNA"/>
</dbReference>
<organism evidence="2 3">
    <name type="scientific">Dreissena polymorpha</name>
    <name type="common">Zebra mussel</name>
    <name type="synonym">Mytilus polymorpha</name>
    <dbReference type="NCBI Taxonomy" id="45954"/>
    <lineage>
        <taxon>Eukaryota</taxon>
        <taxon>Metazoa</taxon>
        <taxon>Spiralia</taxon>
        <taxon>Lophotrochozoa</taxon>
        <taxon>Mollusca</taxon>
        <taxon>Bivalvia</taxon>
        <taxon>Autobranchia</taxon>
        <taxon>Heteroconchia</taxon>
        <taxon>Euheterodonta</taxon>
        <taxon>Imparidentia</taxon>
        <taxon>Neoheterodontei</taxon>
        <taxon>Myida</taxon>
        <taxon>Dreissenoidea</taxon>
        <taxon>Dreissenidae</taxon>
        <taxon>Dreissena</taxon>
    </lineage>
</organism>
<feature type="compositionally biased region" description="Basic and acidic residues" evidence="1">
    <location>
        <begin position="150"/>
        <end position="164"/>
    </location>
</feature>
<evidence type="ECO:0000313" key="2">
    <source>
        <dbReference type="EMBL" id="KAH3782145.1"/>
    </source>
</evidence>
<reference evidence="2" key="1">
    <citation type="journal article" date="2019" name="bioRxiv">
        <title>The Genome of the Zebra Mussel, Dreissena polymorpha: A Resource for Invasive Species Research.</title>
        <authorList>
            <person name="McCartney M.A."/>
            <person name="Auch B."/>
            <person name="Kono T."/>
            <person name="Mallez S."/>
            <person name="Zhang Y."/>
            <person name="Obille A."/>
            <person name="Becker A."/>
            <person name="Abrahante J.E."/>
            <person name="Garbe J."/>
            <person name="Badalamenti J.P."/>
            <person name="Herman A."/>
            <person name="Mangelson H."/>
            <person name="Liachko I."/>
            <person name="Sullivan S."/>
            <person name="Sone E.D."/>
            <person name="Koren S."/>
            <person name="Silverstein K.A.T."/>
            <person name="Beckman K.B."/>
            <person name="Gohl D.M."/>
        </authorList>
    </citation>
    <scope>NUCLEOTIDE SEQUENCE</scope>
    <source>
        <strain evidence="2">Duluth1</strain>
        <tissue evidence="2">Whole animal</tissue>
    </source>
</reference>
<feature type="region of interest" description="Disordered" evidence="1">
    <location>
        <begin position="107"/>
        <end position="209"/>
    </location>
</feature>
<dbReference type="Proteomes" id="UP000828390">
    <property type="component" value="Unassembled WGS sequence"/>
</dbReference>
<proteinExistence type="predicted"/>
<feature type="compositionally biased region" description="Basic and acidic residues" evidence="1">
    <location>
        <begin position="175"/>
        <end position="190"/>
    </location>
</feature>